<dbReference type="InterPro" id="IPR029032">
    <property type="entry name" value="AhpD-like"/>
</dbReference>
<dbReference type="InterPro" id="IPR003779">
    <property type="entry name" value="CMD-like"/>
</dbReference>
<evidence type="ECO:0000313" key="2">
    <source>
        <dbReference type="EMBL" id="GLK14298.1"/>
    </source>
</evidence>
<dbReference type="RefSeq" id="WP_271222536.1">
    <property type="nucleotide sequence ID" value="NZ_BAAAVD010000013.1"/>
</dbReference>
<proteinExistence type="predicted"/>
<dbReference type="PANTHER" id="PTHR33570:SF2">
    <property type="entry name" value="CARBOXYMUCONOLACTONE DECARBOXYLASE-LIKE DOMAIN-CONTAINING PROTEIN"/>
    <property type="match status" value="1"/>
</dbReference>
<comment type="caution">
    <text evidence="2">The sequence shown here is derived from an EMBL/GenBank/DDBJ whole genome shotgun (WGS) entry which is preliminary data.</text>
</comment>
<dbReference type="Gene3D" id="1.20.1290.10">
    <property type="entry name" value="AhpD-like"/>
    <property type="match status" value="1"/>
</dbReference>
<evidence type="ECO:0000313" key="3">
    <source>
        <dbReference type="Proteomes" id="UP001143474"/>
    </source>
</evidence>
<dbReference type="SUPFAM" id="SSF69118">
    <property type="entry name" value="AhpD-like"/>
    <property type="match status" value="1"/>
</dbReference>
<feature type="domain" description="Carboxymuconolactone decarboxylase-like" evidence="1">
    <location>
        <begin position="51"/>
        <end position="124"/>
    </location>
</feature>
<protein>
    <recommendedName>
        <fullName evidence="1">Carboxymuconolactone decarboxylase-like domain-containing protein</fullName>
    </recommendedName>
</protein>
<reference evidence="2" key="2">
    <citation type="submission" date="2023-01" db="EMBL/GenBank/DDBJ databases">
        <authorList>
            <person name="Sun Q."/>
            <person name="Evtushenko L."/>
        </authorList>
    </citation>
    <scope>NUCLEOTIDE SEQUENCE</scope>
    <source>
        <strain evidence="2">VKM Ac-2007</strain>
    </source>
</reference>
<dbReference type="Pfam" id="PF02627">
    <property type="entry name" value="CMD"/>
    <property type="match status" value="1"/>
</dbReference>
<reference evidence="2" key="1">
    <citation type="journal article" date="2014" name="Int. J. Syst. Evol. Microbiol.">
        <title>Complete genome sequence of Corynebacterium casei LMG S-19264T (=DSM 44701T), isolated from a smear-ripened cheese.</title>
        <authorList>
            <consortium name="US DOE Joint Genome Institute (JGI-PGF)"/>
            <person name="Walter F."/>
            <person name="Albersmeier A."/>
            <person name="Kalinowski J."/>
            <person name="Ruckert C."/>
        </authorList>
    </citation>
    <scope>NUCLEOTIDE SEQUENCE</scope>
    <source>
        <strain evidence="2">VKM Ac-2007</strain>
    </source>
</reference>
<accession>A0A9W6I9V2</accession>
<evidence type="ECO:0000259" key="1">
    <source>
        <dbReference type="Pfam" id="PF02627"/>
    </source>
</evidence>
<dbReference type="AlphaFoldDB" id="A0A9W6I9V2"/>
<gene>
    <name evidence="2" type="ORF">GCM10017600_77100</name>
</gene>
<dbReference type="GO" id="GO:0051920">
    <property type="term" value="F:peroxiredoxin activity"/>
    <property type="evidence" value="ECO:0007669"/>
    <property type="project" value="InterPro"/>
</dbReference>
<dbReference type="EMBL" id="BSEV01000030">
    <property type="protein sequence ID" value="GLK14298.1"/>
    <property type="molecule type" value="Genomic_DNA"/>
</dbReference>
<dbReference type="InterPro" id="IPR052512">
    <property type="entry name" value="4CMD/NDH-1_regulator"/>
</dbReference>
<keyword evidence="3" id="KW-1185">Reference proteome</keyword>
<dbReference type="Proteomes" id="UP001143474">
    <property type="component" value="Unassembled WGS sequence"/>
</dbReference>
<name>A0A9W6I9V2_9ACTN</name>
<dbReference type="PANTHER" id="PTHR33570">
    <property type="entry name" value="4-CARBOXYMUCONOLACTONE DECARBOXYLASE FAMILY PROTEIN"/>
    <property type="match status" value="1"/>
</dbReference>
<sequence length="142" mass="16003">MRHLTAITSTGWPTDPECPVNEHAHDSVADRRARGLEIMRRVHGREETGDLFGATVERLFAEVWSRDGLSVRDRRLLLLGLLVGQSMDDMVELQLDAAVRTGELTPEELREIVVFLTLYAGWPRGSRLNTQVEELIARVMGP</sequence>
<organism evidence="2 3">
    <name type="scientific">Streptosporangium carneum</name>
    <dbReference type="NCBI Taxonomy" id="47481"/>
    <lineage>
        <taxon>Bacteria</taxon>
        <taxon>Bacillati</taxon>
        <taxon>Actinomycetota</taxon>
        <taxon>Actinomycetes</taxon>
        <taxon>Streptosporangiales</taxon>
        <taxon>Streptosporangiaceae</taxon>
        <taxon>Streptosporangium</taxon>
    </lineage>
</organism>